<evidence type="ECO:0000313" key="4">
    <source>
        <dbReference type="Proteomes" id="UP001465976"/>
    </source>
</evidence>
<name>A0ABR3EUC0_9AGAR</name>
<feature type="region of interest" description="Disordered" evidence="1">
    <location>
        <begin position="1"/>
        <end position="100"/>
    </location>
</feature>
<evidence type="ECO:0000256" key="1">
    <source>
        <dbReference type="SAM" id="MobiDB-lite"/>
    </source>
</evidence>
<dbReference type="Gene3D" id="3.40.970.10">
    <property type="entry name" value="Ribonuclease H1, N-terminal domain"/>
    <property type="match status" value="1"/>
</dbReference>
<feature type="compositionally biased region" description="Low complexity" evidence="1">
    <location>
        <begin position="13"/>
        <end position="24"/>
    </location>
</feature>
<keyword evidence="4" id="KW-1185">Reference proteome</keyword>
<reference evidence="3 4" key="1">
    <citation type="submission" date="2024-02" db="EMBL/GenBank/DDBJ databases">
        <title>A draft genome for the cacao thread blight pathogen Marasmius crinis-equi.</title>
        <authorList>
            <person name="Cohen S.P."/>
            <person name="Baruah I.K."/>
            <person name="Amoako-Attah I."/>
            <person name="Bukari Y."/>
            <person name="Meinhardt L.W."/>
            <person name="Bailey B.A."/>
        </authorList>
    </citation>
    <scope>NUCLEOTIDE SEQUENCE [LARGE SCALE GENOMIC DNA]</scope>
    <source>
        <strain evidence="3 4">GH-76</strain>
    </source>
</reference>
<dbReference type="InterPro" id="IPR011320">
    <property type="entry name" value="RNase_H1_N"/>
</dbReference>
<protein>
    <recommendedName>
        <fullName evidence="2">Ribonuclease H1 N-terminal domain-containing protein</fullName>
    </recommendedName>
</protein>
<dbReference type="SUPFAM" id="SSF55658">
    <property type="entry name" value="L9 N-domain-like"/>
    <property type="match status" value="1"/>
</dbReference>
<evidence type="ECO:0000313" key="3">
    <source>
        <dbReference type="EMBL" id="KAL0566396.1"/>
    </source>
</evidence>
<feature type="domain" description="Ribonuclease H1 N-terminal" evidence="2">
    <location>
        <begin position="157"/>
        <end position="198"/>
    </location>
</feature>
<organism evidence="3 4">
    <name type="scientific">Marasmius crinis-equi</name>
    <dbReference type="NCBI Taxonomy" id="585013"/>
    <lineage>
        <taxon>Eukaryota</taxon>
        <taxon>Fungi</taxon>
        <taxon>Dikarya</taxon>
        <taxon>Basidiomycota</taxon>
        <taxon>Agaricomycotina</taxon>
        <taxon>Agaricomycetes</taxon>
        <taxon>Agaricomycetidae</taxon>
        <taxon>Agaricales</taxon>
        <taxon>Marasmiineae</taxon>
        <taxon>Marasmiaceae</taxon>
        <taxon>Marasmius</taxon>
    </lineage>
</organism>
<gene>
    <name evidence="3" type="ORF">V5O48_015620</name>
</gene>
<dbReference type="EMBL" id="JBAHYK010001912">
    <property type="protein sequence ID" value="KAL0566396.1"/>
    <property type="molecule type" value="Genomic_DNA"/>
</dbReference>
<evidence type="ECO:0000259" key="2">
    <source>
        <dbReference type="Pfam" id="PF01693"/>
    </source>
</evidence>
<proteinExistence type="predicted"/>
<accession>A0ABR3EUC0</accession>
<sequence length="241" mass="26556">MATSRRSNPTTPPKTRIVTKTITRTVEERTPDKSITCTKSRSSRLEIVTTPSEAHHTPPSVLNNASDDSDDPNDDATITFATDSEDESHPPSIFLSTQTHVSLSPSISSVSSLSRSSDCPPNIPDSDRPLVAHYEARYPGKVPHPNTLKAKRTEFSPYYVVFAGLSVGIFGDWEAASDLVTGVSHAKHRSYPRFHQAWFAYFKAYQARRIRVLGQHQDTAPVEYQIADSGLEPGFANISLS</sequence>
<dbReference type="Proteomes" id="UP001465976">
    <property type="component" value="Unassembled WGS sequence"/>
</dbReference>
<dbReference type="InterPro" id="IPR009027">
    <property type="entry name" value="Ribosomal_bL9/RNase_H1_N"/>
</dbReference>
<comment type="caution">
    <text evidence="3">The sequence shown here is derived from an EMBL/GenBank/DDBJ whole genome shotgun (WGS) entry which is preliminary data.</text>
</comment>
<dbReference type="InterPro" id="IPR037056">
    <property type="entry name" value="RNase_H1_N_sf"/>
</dbReference>
<dbReference type="Pfam" id="PF01693">
    <property type="entry name" value="Cauli_VI"/>
    <property type="match status" value="1"/>
</dbReference>